<protein>
    <submittedName>
        <fullName evidence="1">Uncharacterized protein</fullName>
    </submittedName>
</protein>
<accession>E3ZN17</accession>
<organism evidence="1">
    <name type="scientific">Listeria seeligeri FSL N1-067</name>
    <dbReference type="NCBI Taxonomy" id="702453"/>
    <lineage>
        <taxon>Bacteria</taxon>
        <taxon>Bacillati</taxon>
        <taxon>Bacillota</taxon>
        <taxon>Bacilli</taxon>
        <taxon>Bacillales</taxon>
        <taxon>Listeriaceae</taxon>
        <taxon>Listeria</taxon>
    </lineage>
</organism>
<reference evidence="1" key="1">
    <citation type="journal article" date="2010" name="Microbiol. Resour. Announc.">
        <title>Comparative genomics of the bacterial genus Listeria: Genome evolution is characterized by limited gene acquisition and limited gene loss.</title>
        <authorList>
            <person name="den Bakker H.C."/>
            <person name="Cummings C.A."/>
            <person name="Ferreira V."/>
            <person name="Vatta P."/>
            <person name="Orsi R.H."/>
            <person name="Degoricija L."/>
            <person name="Barker M."/>
            <person name="Petrauskene O."/>
            <person name="Furtado M.R."/>
            <person name="Wiedmann M."/>
        </authorList>
    </citation>
    <scope>NUCLEOTIDE SEQUENCE [LARGE SCALE GENOMIC DNA]</scope>
    <source>
        <strain evidence="1">FSL N1-067</strain>
    </source>
</reference>
<dbReference type="EMBL" id="ADXJ01000382">
    <property type="protein sequence ID" value="EFS00980.1"/>
    <property type="molecule type" value="Genomic_DNA"/>
</dbReference>
<name>E3ZN17_LISSE</name>
<dbReference type="HOGENOM" id="CLU_1581906_0_0_9"/>
<gene>
    <name evidence="1" type="ORF">NT03LS_0846</name>
</gene>
<comment type="caution">
    <text evidence="1">The sequence shown here is derived from an EMBL/GenBank/DDBJ whole genome shotgun (WGS) entry which is preliminary data.</text>
</comment>
<sequence>PVLQLFLSGSHTLTDYDKQEIESYLEKFVPVNHIHLLCYKSIENEVLQFFLKKEQLAPRLSIYTFAPKECLPEPFLSAIDYLERLGSSYQSFGYFNTIIAKPTYEKFLAQIISKMDLVCCFYNGDKPTDVIPVDVAKTCDVQSMIYDLPKTKKHLLHRTSSDKIKLVN</sequence>
<evidence type="ECO:0000313" key="1">
    <source>
        <dbReference type="EMBL" id="EFS00980.1"/>
    </source>
</evidence>
<dbReference type="Proteomes" id="UP000004302">
    <property type="component" value="Chromosome"/>
</dbReference>
<dbReference type="PATRIC" id="fig|702453.3.peg.661"/>
<proteinExistence type="predicted"/>
<dbReference type="AlphaFoldDB" id="E3ZN17"/>
<feature type="non-terminal residue" evidence="1">
    <location>
        <position position="1"/>
    </location>
</feature>